<keyword evidence="1" id="KW-0472">Membrane</keyword>
<protein>
    <submittedName>
        <fullName evidence="2">SsuA</fullName>
    </submittedName>
</protein>
<dbReference type="Gene3D" id="3.40.190.10">
    <property type="entry name" value="Periplasmic binding protein-like II"/>
    <property type="match status" value="2"/>
</dbReference>
<gene>
    <name evidence="2" type="primary">ssuA</name>
    <name evidence="2" type="ordered locus">HRM2_26570</name>
</gene>
<keyword evidence="1" id="KW-1133">Transmembrane helix</keyword>
<dbReference type="PANTHER" id="PTHR30024:SF46">
    <property type="entry name" value="ABC TRANSPORTER, SUBSTRATE-BINDING LIPOPROTEIN"/>
    <property type="match status" value="1"/>
</dbReference>
<dbReference type="PANTHER" id="PTHR30024">
    <property type="entry name" value="ALIPHATIC SULFONATES-BINDING PROTEIN-RELATED"/>
    <property type="match status" value="1"/>
</dbReference>
<dbReference type="Proteomes" id="UP000000442">
    <property type="component" value="Chromosome"/>
</dbReference>
<dbReference type="eggNOG" id="COG0715">
    <property type="taxonomic scope" value="Bacteria"/>
</dbReference>
<evidence type="ECO:0000313" key="2">
    <source>
        <dbReference type="EMBL" id="ACN15751.1"/>
    </source>
</evidence>
<evidence type="ECO:0000256" key="1">
    <source>
        <dbReference type="SAM" id="Phobius"/>
    </source>
</evidence>
<reference evidence="2 3" key="1">
    <citation type="journal article" date="2009" name="Environ. Microbiol.">
        <title>Genome sequence of Desulfobacterium autotrophicum HRM2, a marine sulfate reducer oxidizing organic carbon completely to carbon dioxide.</title>
        <authorList>
            <person name="Strittmatter A.W."/>
            <person name="Liesegang H."/>
            <person name="Rabus R."/>
            <person name="Decker I."/>
            <person name="Amann J."/>
            <person name="Andres S."/>
            <person name="Henne A."/>
            <person name="Fricke W.F."/>
            <person name="Martinez-Arias R."/>
            <person name="Bartels D."/>
            <person name="Goesmann A."/>
            <person name="Krause L."/>
            <person name="Puehler A."/>
            <person name="Klenk H.P."/>
            <person name="Richter M."/>
            <person name="Schuler M."/>
            <person name="Gloeckner F.O."/>
            <person name="Meyerdierks A."/>
            <person name="Gottschalk G."/>
            <person name="Amann R."/>
        </authorList>
    </citation>
    <scope>NUCLEOTIDE SEQUENCE [LARGE SCALE GENOMIC DNA]</scope>
    <source>
        <strain evidence="3">ATCC 43914 / DSM 3382 / HRM2</strain>
    </source>
</reference>
<name>C0QI15_DESAH</name>
<accession>C0QI15</accession>
<sequence length="315" mass="34817">MEGDRRALVRIFFIRIFLVLLVCLAPLERGRADAQSDPNPLLLVPASPAAIPLILAAQSLEHLEVKVFHNHSQAHALFLRGQAQLLSTGLSVGVHFFNQGVPVKIISSHVAGLSYLVSTRPVNGFGELAGQKIWLPFPGSPLEEICRFFAKQEGLVWTTDILVGYSMFDASVNMLKMHKIDFLPLPEPFVTLATKGASDLFVSLDFARLWEHYTGNPNGCPQVGTLVNKTWVGTHGDLIVLFNQALEQAIVLCAQDPDFAVKQSQPLLGFSLDVLRVALERTRFHLMTGQTLKDGVFDYYGTIGSPLDETFNEFF</sequence>
<dbReference type="SUPFAM" id="SSF53850">
    <property type="entry name" value="Periplasmic binding protein-like II"/>
    <property type="match status" value="1"/>
</dbReference>
<organism evidence="2 3">
    <name type="scientific">Desulforapulum autotrophicum (strain ATCC 43914 / DSM 3382 / VKM B-1955 / HRM2)</name>
    <name type="common">Desulfobacterium autotrophicum</name>
    <dbReference type="NCBI Taxonomy" id="177437"/>
    <lineage>
        <taxon>Bacteria</taxon>
        <taxon>Pseudomonadati</taxon>
        <taxon>Thermodesulfobacteriota</taxon>
        <taxon>Desulfobacteria</taxon>
        <taxon>Desulfobacterales</taxon>
        <taxon>Desulfobacteraceae</taxon>
        <taxon>Desulforapulum</taxon>
    </lineage>
</organism>
<dbReference type="KEGG" id="dat:HRM2_26570"/>
<keyword evidence="1" id="KW-0812">Transmembrane</keyword>
<keyword evidence="3" id="KW-1185">Reference proteome</keyword>
<dbReference type="AlphaFoldDB" id="C0QI15"/>
<dbReference type="EMBL" id="CP001087">
    <property type="protein sequence ID" value="ACN15751.1"/>
    <property type="molecule type" value="Genomic_DNA"/>
</dbReference>
<evidence type="ECO:0000313" key="3">
    <source>
        <dbReference type="Proteomes" id="UP000000442"/>
    </source>
</evidence>
<feature type="transmembrane region" description="Helical" evidence="1">
    <location>
        <begin position="7"/>
        <end position="27"/>
    </location>
</feature>
<dbReference type="HOGENOM" id="CLU_893276_0_0_7"/>
<proteinExistence type="predicted"/>
<dbReference type="STRING" id="177437.HRM2_26570"/>